<evidence type="ECO:0000313" key="2">
    <source>
        <dbReference type="EMBL" id="TAA29939.1"/>
    </source>
</evidence>
<comment type="caution">
    <text evidence="2">The sequence shown here is derived from an EMBL/GenBank/DDBJ whole genome shotgun (WGS) entry which is preliminary data.</text>
</comment>
<feature type="region of interest" description="Disordered" evidence="1">
    <location>
        <begin position="111"/>
        <end position="131"/>
    </location>
</feature>
<reference evidence="2 3" key="1">
    <citation type="submission" date="2019-02" db="EMBL/GenBank/DDBJ databases">
        <title>WGS of Pseudoxanthomonas species novum from clinical isolates.</title>
        <authorList>
            <person name="Bernier A.-M."/>
            <person name="Bernard K."/>
            <person name="Vachon A."/>
        </authorList>
    </citation>
    <scope>NUCLEOTIDE SEQUENCE [LARGE SCALE GENOMIC DNA]</scope>
    <source>
        <strain evidence="2 3">NML171202</strain>
    </source>
</reference>
<accession>A0A4Q8LIY8</accession>
<dbReference type="RefSeq" id="WP_130518427.1">
    <property type="nucleotide sequence ID" value="NZ_SHMA01000002.1"/>
</dbReference>
<dbReference type="AlphaFoldDB" id="A0A4Q8LIY8"/>
<dbReference type="Proteomes" id="UP000291286">
    <property type="component" value="Unassembled WGS sequence"/>
</dbReference>
<name>A0A4Q8LIY8_9GAMM</name>
<sequence>MSVAFTSEEKRKLVESARVEGRSLADYIRERVLAECRVEDEMFHLLLDDLAGAAAPLQGAGIGQPDPEDASTPLELPEQQRARIAKEVRASLSGEQIEALSQFLSPAFERGLWPGPMPRNERVEDDAPGAD</sequence>
<proteinExistence type="predicted"/>
<dbReference type="EMBL" id="SHMB01000003">
    <property type="protein sequence ID" value="TAA29939.1"/>
    <property type="molecule type" value="Genomic_DNA"/>
</dbReference>
<protein>
    <submittedName>
        <fullName evidence="2">Uncharacterized protein</fullName>
    </submittedName>
</protein>
<gene>
    <name evidence="2" type="ORF">EA661_10470</name>
</gene>
<evidence type="ECO:0000313" key="3">
    <source>
        <dbReference type="Proteomes" id="UP000291286"/>
    </source>
</evidence>
<evidence type="ECO:0000256" key="1">
    <source>
        <dbReference type="SAM" id="MobiDB-lite"/>
    </source>
</evidence>
<organism evidence="2 3">
    <name type="scientific">Pseudoxanthomonas winnipegensis</name>
    <dbReference type="NCBI Taxonomy" id="2480810"/>
    <lineage>
        <taxon>Bacteria</taxon>
        <taxon>Pseudomonadati</taxon>
        <taxon>Pseudomonadota</taxon>
        <taxon>Gammaproteobacteria</taxon>
        <taxon>Lysobacterales</taxon>
        <taxon>Lysobacteraceae</taxon>
        <taxon>Pseudoxanthomonas</taxon>
    </lineage>
</organism>